<proteinExistence type="predicted"/>
<comment type="caution">
    <text evidence="2">The sequence shown here is derived from an EMBL/GenBank/DDBJ whole genome shotgun (WGS) entry which is preliminary data.</text>
</comment>
<feature type="chain" id="PRO_5035441677" description="Secreted protein" evidence="1">
    <location>
        <begin position="21"/>
        <end position="138"/>
    </location>
</feature>
<dbReference type="Proteomes" id="UP000813824">
    <property type="component" value="Unassembled WGS sequence"/>
</dbReference>
<keyword evidence="3" id="KW-1185">Reference proteome</keyword>
<dbReference type="EMBL" id="JAEVFJ010000016">
    <property type="protein sequence ID" value="KAH8100422.1"/>
    <property type="molecule type" value="Genomic_DNA"/>
</dbReference>
<feature type="signal peptide" evidence="1">
    <location>
        <begin position="1"/>
        <end position="20"/>
    </location>
</feature>
<evidence type="ECO:0008006" key="4">
    <source>
        <dbReference type="Google" id="ProtNLM"/>
    </source>
</evidence>
<keyword evidence="1" id="KW-0732">Signal</keyword>
<evidence type="ECO:0000313" key="2">
    <source>
        <dbReference type="EMBL" id="KAH8100422.1"/>
    </source>
</evidence>
<dbReference type="AlphaFoldDB" id="A0A8K0XPW7"/>
<sequence>MLYYALLMTLSFLPIAFVRSFSSVTQSAIFRIAIVHSLSACTTRLFCHRNLLRYQIPTIAYTPRPYYSRFVCVFSFLSLSYYRSSRFVVVNPSLGIFFQSGIHNEWILFVEFFYGSRMRLRRTERVQGCCELTCSRGA</sequence>
<evidence type="ECO:0000313" key="3">
    <source>
        <dbReference type="Proteomes" id="UP000813824"/>
    </source>
</evidence>
<name>A0A8K0XPW7_9AGAR</name>
<protein>
    <recommendedName>
        <fullName evidence="4">Secreted protein</fullName>
    </recommendedName>
</protein>
<evidence type="ECO:0000256" key="1">
    <source>
        <dbReference type="SAM" id="SignalP"/>
    </source>
</evidence>
<gene>
    <name evidence="2" type="ORF">BXZ70DRAFT_190863</name>
</gene>
<organism evidence="2 3">
    <name type="scientific">Cristinia sonorae</name>
    <dbReference type="NCBI Taxonomy" id="1940300"/>
    <lineage>
        <taxon>Eukaryota</taxon>
        <taxon>Fungi</taxon>
        <taxon>Dikarya</taxon>
        <taxon>Basidiomycota</taxon>
        <taxon>Agaricomycotina</taxon>
        <taxon>Agaricomycetes</taxon>
        <taxon>Agaricomycetidae</taxon>
        <taxon>Agaricales</taxon>
        <taxon>Pleurotineae</taxon>
        <taxon>Stephanosporaceae</taxon>
        <taxon>Cristinia</taxon>
    </lineage>
</organism>
<reference evidence="2" key="1">
    <citation type="journal article" date="2021" name="New Phytol.">
        <title>Evolutionary innovations through gain and loss of genes in the ectomycorrhizal Boletales.</title>
        <authorList>
            <person name="Wu G."/>
            <person name="Miyauchi S."/>
            <person name="Morin E."/>
            <person name="Kuo A."/>
            <person name="Drula E."/>
            <person name="Varga T."/>
            <person name="Kohler A."/>
            <person name="Feng B."/>
            <person name="Cao Y."/>
            <person name="Lipzen A."/>
            <person name="Daum C."/>
            <person name="Hundley H."/>
            <person name="Pangilinan J."/>
            <person name="Johnson J."/>
            <person name="Barry K."/>
            <person name="LaButti K."/>
            <person name="Ng V."/>
            <person name="Ahrendt S."/>
            <person name="Min B."/>
            <person name="Choi I.G."/>
            <person name="Park H."/>
            <person name="Plett J.M."/>
            <person name="Magnuson J."/>
            <person name="Spatafora J.W."/>
            <person name="Nagy L.G."/>
            <person name="Henrissat B."/>
            <person name="Grigoriev I.V."/>
            <person name="Yang Z.L."/>
            <person name="Xu J."/>
            <person name="Martin F.M."/>
        </authorList>
    </citation>
    <scope>NUCLEOTIDE SEQUENCE</scope>
    <source>
        <strain evidence="2">KKN 215</strain>
    </source>
</reference>
<accession>A0A8K0XPW7</accession>